<evidence type="ECO:0000313" key="1">
    <source>
        <dbReference type="EMBL" id="ORZ41150.1"/>
    </source>
</evidence>
<keyword evidence="2" id="KW-1185">Reference proteome</keyword>
<name>A0A1Y2I2R3_9FUNG</name>
<dbReference type="Proteomes" id="UP000193411">
    <property type="component" value="Unassembled WGS sequence"/>
</dbReference>
<proteinExistence type="predicted"/>
<gene>
    <name evidence="1" type="ORF">BCR44DRAFT_347838</name>
</gene>
<dbReference type="AlphaFoldDB" id="A0A1Y2I2R3"/>
<evidence type="ECO:0000313" key="2">
    <source>
        <dbReference type="Proteomes" id="UP000193411"/>
    </source>
</evidence>
<sequence length="84" mass="9622">MPSFLSTGLPFLLLHPEAFDDVQITQMEAQQEKSHMPTSPSRVYIYLVIVTPRLFIYAHSNVRACDPPPAHFPHTRHWLTPLSP</sequence>
<organism evidence="1 2">
    <name type="scientific">Catenaria anguillulae PL171</name>
    <dbReference type="NCBI Taxonomy" id="765915"/>
    <lineage>
        <taxon>Eukaryota</taxon>
        <taxon>Fungi</taxon>
        <taxon>Fungi incertae sedis</taxon>
        <taxon>Blastocladiomycota</taxon>
        <taxon>Blastocladiomycetes</taxon>
        <taxon>Blastocladiales</taxon>
        <taxon>Catenariaceae</taxon>
        <taxon>Catenaria</taxon>
    </lineage>
</organism>
<comment type="caution">
    <text evidence="1">The sequence shown here is derived from an EMBL/GenBank/DDBJ whole genome shotgun (WGS) entry which is preliminary data.</text>
</comment>
<protein>
    <submittedName>
        <fullName evidence="1">Uncharacterized protein</fullName>
    </submittedName>
</protein>
<accession>A0A1Y2I2R3</accession>
<dbReference type="EMBL" id="MCFL01000001">
    <property type="protein sequence ID" value="ORZ41150.1"/>
    <property type="molecule type" value="Genomic_DNA"/>
</dbReference>
<reference evidence="1 2" key="1">
    <citation type="submission" date="2016-07" db="EMBL/GenBank/DDBJ databases">
        <title>Pervasive Adenine N6-methylation of Active Genes in Fungi.</title>
        <authorList>
            <consortium name="DOE Joint Genome Institute"/>
            <person name="Mondo S.J."/>
            <person name="Dannebaum R.O."/>
            <person name="Kuo R.C."/>
            <person name="Labutti K."/>
            <person name="Haridas S."/>
            <person name="Kuo A."/>
            <person name="Salamov A."/>
            <person name="Ahrendt S.R."/>
            <person name="Lipzen A."/>
            <person name="Sullivan W."/>
            <person name="Andreopoulos W.B."/>
            <person name="Clum A."/>
            <person name="Lindquist E."/>
            <person name="Daum C."/>
            <person name="Ramamoorthy G.K."/>
            <person name="Gryganskyi A."/>
            <person name="Culley D."/>
            <person name="Magnuson J.K."/>
            <person name="James T.Y."/>
            <person name="O'Malley M.A."/>
            <person name="Stajich J.E."/>
            <person name="Spatafora J.W."/>
            <person name="Visel A."/>
            <person name="Grigoriev I.V."/>
        </authorList>
    </citation>
    <scope>NUCLEOTIDE SEQUENCE [LARGE SCALE GENOMIC DNA]</scope>
    <source>
        <strain evidence="1 2">PL171</strain>
    </source>
</reference>